<name>A0ABU5C6Z7_9BACI</name>
<dbReference type="EMBL" id="JAWDIP010000003">
    <property type="protein sequence ID" value="MDY0395086.1"/>
    <property type="molecule type" value="Genomic_DNA"/>
</dbReference>
<organism evidence="1 2">
    <name type="scientific">Tigheibacillus halophilus</name>
    <dbReference type="NCBI Taxonomy" id="361280"/>
    <lineage>
        <taxon>Bacteria</taxon>
        <taxon>Bacillati</taxon>
        <taxon>Bacillota</taxon>
        <taxon>Bacilli</taxon>
        <taxon>Bacillales</taxon>
        <taxon>Bacillaceae</taxon>
        <taxon>Tigheibacillus</taxon>
    </lineage>
</organism>
<dbReference type="InterPro" id="IPR018691">
    <property type="entry name" value="DUF2188"/>
</dbReference>
<sequence length="65" mass="7498">MNMYSVAPNPEKTGWLVKLEDVAPEKQYESEEEAIDAAEKMAKENSPSIVKILDVENEIREEKRF</sequence>
<protein>
    <submittedName>
        <fullName evidence="1">DUF2188 domain-containing protein</fullName>
    </submittedName>
</protein>
<evidence type="ECO:0000313" key="1">
    <source>
        <dbReference type="EMBL" id="MDY0395086.1"/>
    </source>
</evidence>
<dbReference type="Proteomes" id="UP001281447">
    <property type="component" value="Unassembled WGS sequence"/>
</dbReference>
<dbReference type="Pfam" id="PF09954">
    <property type="entry name" value="DUF2188"/>
    <property type="match status" value="1"/>
</dbReference>
<evidence type="ECO:0000313" key="2">
    <source>
        <dbReference type="Proteomes" id="UP001281447"/>
    </source>
</evidence>
<comment type="caution">
    <text evidence="1">The sequence shown here is derived from an EMBL/GenBank/DDBJ whole genome shotgun (WGS) entry which is preliminary data.</text>
</comment>
<proteinExistence type="predicted"/>
<accession>A0ABU5C6Z7</accession>
<reference evidence="1 2" key="1">
    <citation type="submission" date="2023-10" db="EMBL/GenBank/DDBJ databases">
        <title>Virgibacillus halophilus 5B73C genome.</title>
        <authorList>
            <person name="Miliotis G."/>
            <person name="Sengupta P."/>
            <person name="Hameed A."/>
            <person name="Chuvochina M."/>
            <person name="Mcdonagh F."/>
            <person name="Simpson A.C."/>
            <person name="Singh N.K."/>
            <person name="Rekha P.D."/>
            <person name="Raman K."/>
            <person name="Hugenholtz P."/>
            <person name="Venkateswaran K."/>
        </authorList>
    </citation>
    <scope>NUCLEOTIDE SEQUENCE [LARGE SCALE GENOMIC DNA]</scope>
    <source>
        <strain evidence="1 2">5B73C</strain>
    </source>
</reference>
<keyword evidence="2" id="KW-1185">Reference proteome</keyword>
<dbReference type="RefSeq" id="WP_390355879.1">
    <property type="nucleotide sequence ID" value="NZ_JBHUIZ010000012.1"/>
</dbReference>
<gene>
    <name evidence="1" type="ORF">RWE15_12480</name>
</gene>